<evidence type="ECO:0000256" key="1">
    <source>
        <dbReference type="SAM" id="MobiDB-lite"/>
    </source>
</evidence>
<dbReference type="Proteomes" id="UP000799764">
    <property type="component" value="Unassembled WGS sequence"/>
</dbReference>
<accession>A0A9P4UDK0</accession>
<reference evidence="2" key="1">
    <citation type="journal article" date="2020" name="Stud. Mycol.">
        <title>101 Dothideomycetes genomes: a test case for predicting lifestyles and emergence of pathogens.</title>
        <authorList>
            <person name="Haridas S."/>
            <person name="Albert R."/>
            <person name="Binder M."/>
            <person name="Bloem J."/>
            <person name="Labutti K."/>
            <person name="Salamov A."/>
            <person name="Andreopoulos B."/>
            <person name="Baker S."/>
            <person name="Barry K."/>
            <person name="Bills G."/>
            <person name="Bluhm B."/>
            <person name="Cannon C."/>
            <person name="Castanera R."/>
            <person name="Culley D."/>
            <person name="Daum C."/>
            <person name="Ezra D."/>
            <person name="Gonzalez J."/>
            <person name="Henrissat B."/>
            <person name="Kuo A."/>
            <person name="Liang C."/>
            <person name="Lipzen A."/>
            <person name="Lutzoni F."/>
            <person name="Magnuson J."/>
            <person name="Mondo S."/>
            <person name="Nolan M."/>
            <person name="Ohm R."/>
            <person name="Pangilinan J."/>
            <person name="Park H.-J."/>
            <person name="Ramirez L."/>
            <person name="Alfaro M."/>
            <person name="Sun H."/>
            <person name="Tritt A."/>
            <person name="Yoshinaga Y."/>
            <person name="Zwiers L.-H."/>
            <person name="Turgeon B."/>
            <person name="Goodwin S."/>
            <person name="Spatafora J."/>
            <person name="Crous P."/>
            <person name="Grigoriev I."/>
        </authorList>
    </citation>
    <scope>NUCLEOTIDE SEQUENCE</scope>
    <source>
        <strain evidence="2">CBS 690.94</strain>
    </source>
</reference>
<feature type="region of interest" description="Disordered" evidence="1">
    <location>
        <begin position="207"/>
        <end position="228"/>
    </location>
</feature>
<evidence type="ECO:0000313" key="3">
    <source>
        <dbReference type="Proteomes" id="UP000799764"/>
    </source>
</evidence>
<proteinExistence type="predicted"/>
<comment type="caution">
    <text evidence="2">The sequence shown here is derived from an EMBL/GenBank/DDBJ whole genome shotgun (WGS) entry which is preliminary data.</text>
</comment>
<organism evidence="2 3">
    <name type="scientific">Karstenula rhodostoma CBS 690.94</name>
    <dbReference type="NCBI Taxonomy" id="1392251"/>
    <lineage>
        <taxon>Eukaryota</taxon>
        <taxon>Fungi</taxon>
        <taxon>Dikarya</taxon>
        <taxon>Ascomycota</taxon>
        <taxon>Pezizomycotina</taxon>
        <taxon>Dothideomycetes</taxon>
        <taxon>Pleosporomycetidae</taxon>
        <taxon>Pleosporales</taxon>
        <taxon>Massarineae</taxon>
        <taxon>Didymosphaeriaceae</taxon>
        <taxon>Karstenula</taxon>
    </lineage>
</organism>
<evidence type="ECO:0000313" key="2">
    <source>
        <dbReference type="EMBL" id="KAF2447919.1"/>
    </source>
</evidence>
<protein>
    <submittedName>
        <fullName evidence="2">Uncharacterized protein</fullName>
    </submittedName>
</protein>
<name>A0A9P4UDK0_9PLEO</name>
<dbReference type="AlphaFoldDB" id="A0A9P4UDK0"/>
<feature type="region of interest" description="Disordered" evidence="1">
    <location>
        <begin position="1"/>
        <end position="57"/>
    </location>
</feature>
<keyword evidence="3" id="KW-1185">Reference proteome</keyword>
<gene>
    <name evidence="2" type="ORF">P171DRAFT_234513</name>
</gene>
<feature type="compositionally biased region" description="Basic residues" evidence="1">
    <location>
        <begin position="1"/>
        <end position="19"/>
    </location>
</feature>
<dbReference type="EMBL" id="MU001496">
    <property type="protein sequence ID" value="KAF2447919.1"/>
    <property type="molecule type" value="Genomic_DNA"/>
</dbReference>
<sequence length="228" mass="24669">MDQKQKQKQKQKQRQRQSRGRNPSQVGVLRQARRDPTCCCTDSTQPPPPPDQTTRRINRVSIARRSRSRKHAPAAPVCGACVRGSTSNVCICRCGASGALTNPPVAPSPAWAAEPRREWARRGGSRSRRLSLTSGVREDVSFGLMGYLLGAQGGVHWSARPASPREPWVPGEKRGRHGLRECSVEGGDKVLEFRGTAGRHAAWDRVGRGAAKHAGGPGSPGRELSATC</sequence>